<evidence type="ECO:0000256" key="3">
    <source>
        <dbReference type="ARBA" id="ARBA00022989"/>
    </source>
</evidence>
<comment type="subcellular location">
    <subcellularLocation>
        <location evidence="1">Membrane</location>
        <topology evidence="1">Multi-pass membrane protein</topology>
    </subcellularLocation>
</comment>
<evidence type="ECO:0000256" key="2">
    <source>
        <dbReference type="ARBA" id="ARBA00022692"/>
    </source>
</evidence>
<protein>
    <submittedName>
        <fullName evidence="7">Ammonium transporter</fullName>
    </submittedName>
</protein>
<keyword evidence="4 5" id="KW-0472">Membrane</keyword>
<evidence type="ECO:0000256" key="1">
    <source>
        <dbReference type="ARBA" id="ARBA00004141"/>
    </source>
</evidence>
<dbReference type="GO" id="GO:0097272">
    <property type="term" value="P:ammonium homeostasis"/>
    <property type="evidence" value="ECO:0007669"/>
    <property type="project" value="TreeGrafter"/>
</dbReference>
<feature type="transmembrane region" description="Helical" evidence="5">
    <location>
        <begin position="158"/>
        <end position="180"/>
    </location>
</feature>
<sequence>MNTISYLVILWSYLLFLMQLGYAMHCAGSVRAKNLILANVVAMAGGLFFYLFGFPFAFGDGSSSVTLFSLVRNNNNTIDDDEYSYDYVSFFLLQWAFAITAAGITSGSVPMTTRFGSHLVISFSISGVVYPVVARWVWSSDGWLSPSSTELLFGSGAIDFGGGGLVSLVGGIAGMLGSMIGGRRGVMDPFRKYSRKALPRVGDRAMMVVLGLLLLWFGWFWFNPDYWFSKVFEAYASTTNQGTTWIILSRTAAVVAVASLIAGVVTVLGQRFVVGHWDELDACIGVIGGVVAISSGCSVVEPWAAVVCGVLAACLLVGLNVLALKLHFNDTLEATQLYGGCGAWGLVFTGLFAKKELVIQAYNHSGDSSVSRPFGLLMGGGWGLLGAQVIELLVIVGWVSVTTGPLFYFLHKLRILGTSVDDEITSLDYDSYCGGCAYIQSRENHVRYYGDYTRMQDEQC</sequence>
<keyword evidence="8" id="KW-1185">Reference proteome</keyword>
<dbReference type="InParanoid" id="A0A2P5FJW2"/>
<feature type="transmembrane region" description="Helical" evidence="5">
    <location>
        <begin position="6"/>
        <end position="24"/>
    </location>
</feature>
<organism evidence="7 8">
    <name type="scientific">Trema orientale</name>
    <name type="common">Charcoal tree</name>
    <name type="synonym">Celtis orientalis</name>
    <dbReference type="NCBI Taxonomy" id="63057"/>
    <lineage>
        <taxon>Eukaryota</taxon>
        <taxon>Viridiplantae</taxon>
        <taxon>Streptophyta</taxon>
        <taxon>Embryophyta</taxon>
        <taxon>Tracheophyta</taxon>
        <taxon>Spermatophyta</taxon>
        <taxon>Magnoliopsida</taxon>
        <taxon>eudicotyledons</taxon>
        <taxon>Gunneridae</taxon>
        <taxon>Pentapetalae</taxon>
        <taxon>rosids</taxon>
        <taxon>fabids</taxon>
        <taxon>Rosales</taxon>
        <taxon>Cannabaceae</taxon>
        <taxon>Trema</taxon>
    </lineage>
</organism>
<feature type="transmembrane region" description="Helical" evidence="5">
    <location>
        <begin position="382"/>
        <end position="410"/>
    </location>
</feature>
<feature type="transmembrane region" description="Helical" evidence="5">
    <location>
        <begin position="87"/>
        <end position="107"/>
    </location>
</feature>
<gene>
    <name evidence="7" type="ORF">TorRG33x02_061380</name>
</gene>
<evidence type="ECO:0000313" key="8">
    <source>
        <dbReference type="Proteomes" id="UP000237000"/>
    </source>
</evidence>
<dbReference type="EMBL" id="JXTC01000027">
    <property type="protein sequence ID" value="PON98064.1"/>
    <property type="molecule type" value="Genomic_DNA"/>
</dbReference>
<keyword evidence="3 5" id="KW-1133">Transmembrane helix</keyword>
<feature type="transmembrane region" description="Helical" evidence="5">
    <location>
        <begin position="201"/>
        <end position="222"/>
    </location>
</feature>
<dbReference type="OrthoDB" id="534912at2759"/>
<dbReference type="Pfam" id="PF00909">
    <property type="entry name" value="Ammonium_transp"/>
    <property type="match status" value="1"/>
</dbReference>
<evidence type="ECO:0000256" key="4">
    <source>
        <dbReference type="ARBA" id="ARBA00023136"/>
    </source>
</evidence>
<dbReference type="GO" id="GO:0005886">
    <property type="term" value="C:plasma membrane"/>
    <property type="evidence" value="ECO:0007669"/>
    <property type="project" value="TreeGrafter"/>
</dbReference>
<feature type="transmembrane region" description="Helical" evidence="5">
    <location>
        <begin position="119"/>
        <end position="138"/>
    </location>
</feature>
<dbReference type="AlphaFoldDB" id="A0A2P5FJW2"/>
<dbReference type="InterPro" id="IPR029020">
    <property type="entry name" value="Ammonium/urea_transptr"/>
</dbReference>
<dbReference type="GO" id="GO:0008519">
    <property type="term" value="F:ammonium channel activity"/>
    <property type="evidence" value="ECO:0007669"/>
    <property type="project" value="InterPro"/>
</dbReference>
<keyword evidence="2 5" id="KW-0812">Transmembrane</keyword>
<reference evidence="8" key="1">
    <citation type="submission" date="2016-06" db="EMBL/GenBank/DDBJ databases">
        <title>Parallel loss of symbiosis genes in relatives of nitrogen-fixing non-legume Parasponia.</title>
        <authorList>
            <person name="Van Velzen R."/>
            <person name="Holmer R."/>
            <person name="Bu F."/>
            <person name="Rutten L."/>
            <person name="Van Zeijl A."/>
            <person name="Liu W."/>
            <person name="Santuari L."/>
            <person name="Cao Q."/>
            <person name="Sharma T."/>
            <person name="Shen D."/>
            <person name="Roswanjaya Y."/>
            <person name="Wardhani T."/>
            <person name="Kalhor M.S."/>
            <person name="Jansen J."/>
            <person name="Van den Hoogen J."/>
            <person name="Gungor B."/>
            <person name="Hartog M."/>
            <person name="Hontelez J."/>
            <person name="Verver J."/>
            <person name="Yang W.-C."/>
            <person name="Schijlen E."/>
            <person name="Repin R."/>
            <person name="Schilthuizen M."/>
            <person name="Schranz E."/>
            <person name="Heidstra R."/>
            <person name="Miyata K."/>
            <person name="Fedorova E."/>
            <person name="Kohlen W."/>
            <person name="Bisseling T."/>
            <person name="Smit S."/>
            <person name="Geurts R."/>
        </authorList>
    </citation>
    <scope>NUCLEOTIDE SEQUENCE [LARGE SCALE GENOMIC DNA]</scope>
    <source>
        <strain evidence="8">cv. RG33-2</strain>
    </source>
</reference>
<dbReference type="PANTHER" id="PTHR11730:SF95">
    <property type="entry name" value="AMMONIUM TRANSPORTER 1 MEMBER 3"/>
    <property type="match status" value="1"/>
</dbReference>
<feature type="transmembrane region" description="Helical" evidence="5">
    <location>
        <begin position="336"/>
        <end position="353"/>
    </location>
</feature>
<dbReference type="InterPro" id="IPR024041">
    <property type="entry name" value="NH4_transpt_AmtB-like_dom"/>
</dbReference>
<feature type="transmembrane region" description="Helical" evidence="5">
    <location>
        <begin position="36"/>
        <end position="58"/>
    </location>
</feature>
<dbReference type="SUPFAM" id="SSF111352">
    <property type="entry name" value="Ammonium transporter"/>
    <property type="match status" value="1"/>
</dbReference>
<feature type="transmembrane region" description="Helical" evidence="5">
    <location>
        <begin position="303"/>
        <end position="324"/>
    </location>
</feature>
<evidence type="ECO:0000259" key="6">
    <source>
        <dbReference type="Pfam" id="PF00909"/>
    </source>
</evidence>
<dbReference type="Gene3D" id="1.10.3430.10">
    <property type="entry name" value="Ammonium transporter AmtB like domains"/>
    <property type="match status" value="1"/>
</dbReference>
<feature type="transmembrane region" description="Helical" evidence="5">
    <location>
        <begin position="242"/>
        <end position="268"/>
    </location>
</feature>
<comment type="caution">
    <text evidence="7">The sequence shown here is derived from an EMBL/GenBank/DDBJ whole genome shotgun (WGS) entry which is preliminary data.</text>
</comment>
<dbReference type="Proteomes" id="UP000237000">
    <property type="component" value="Unassembled WGS sequence"/>
</dbReference>
<feature type="domain" description="Ammonium transporter AmtB-like" evidence="6">
    <location>
        <begin position="8"/>
        <end position="432"/>
    </location>
</feature>
<dbReference type="STRING" id="63057.A0A2P5FJW2"/>
<evidence type="ECO:0000313" key="7">
    <source>
        <dbReference type="EMBL" id="PON98064.1"/>
    </source>
</evidence>
<proteinExistence type="predicted"/>
<accession>A0A2P5FJW2</accession>
<dbReference type="PANTHER" id="PTHR11730">
    <property type="entry name" value="AMMONIUM TRANSPORTER"/>
    <property type="match status" value="1"/>
</dbReference>
<feature type="transmembrane region" description="Helical" evidence="5">
    <location>
        <begin position="280"/>
        <end position="297"/>
    </location>
</feature>
<evidence type="ECO:0000256" key="5">
    <source>
        <dbReference type="SAM" id="Phobius"/>
    </source>
</evidence>
<name>A0A2P5FJW2_TREOI</name>